<evidence type="ECO:0000256" key="1">
    <source>
        <dbReference type="SAM" id="MobiDB-lite"/>
    </source>
</evidence>
<dbReference type="EMBL" id="BMAC01000222">
    <property type="protein sequence ID" value="GFP90641.1"/>
    <property type="molecule type" value="Genomic_DNA"/>
</dbReference>
<feature type="compositionally biased region" description="Basic and acidic residues" evidence="1">
    <location>
        <begin position="104"/>
        <end position="113"/>
    </location>
</feature>
<feature type="region of interest" description="Disordered" evidence="1">
    <location>
        <begin position="96"/>
        <end position="196"/>
    </location>
</feature>
<gene>
    <name evidence="2" type="ORF">PHJA_001208200</name>
</gene>
<feature type="compositionally biased region" description="Basic and acidic residues" evidence="1">
    <location>
        <begin position="175"/>
        <end position="186"/>
    </location>
</feature>
<dbReference type="Proteomes" id="UP000653305">
    <property type="component" value="Unassembled WGS sequence"/>
</dbReference>
<name>A0A830C8S7_9LAMI</name>
<dbReference type="AlphaFoldDB" id="A0A830C8S7"/>
<proteinExistence type="predicted"/>
<evidence type="ECO:0000313" key="2">
    <source>
        <dbReference type="EMBL" id="GFP90641.1"/>
    </source>
</evidence>
<accession>A0A830C8S7</accession>
<protein>
    <submittedName>
        <fullName evidence="2">Uncharacterized protein</fullName>
    </submittedName>
</protein>
<reference evidence="2" key="1">
    <citation type="submission" date="2020-07" db="EMBL/GenBank/DDBJ databases">
        <title>Ethylene signaling mediates host invasion by parasitic plants.</title>
        <authorList>
            <person name="Yoshida S."/>
        </authorList>
    </citation>
    <scope>NUCLEOTIDE SEQUENCE</scope>
    <source>
        <strain evidence="2">Okayama</strain>
    </source>
</reference>
<dbReference type="OrthoDB" id="928874at2759"/>
<comment type="caution">
    <text evidence="2">The sequence shown here is derived from an EMBL/GenBank/DDBJ whole genome shotgun (WGS) entry which is preliminary data.</text>
</comment>
<sequence length="226" mass="24856">MAEKANYHAPEPQPQLTDEEAEIQSLLWPFYNNTEPQTLQDIGFDLNITPELMYLFVPFSSDSVHDVASKCVQPVSNHELQPPSRVLQIDATNDSSEVNGCSKEPFRMREKNGDGSGVNRSPGVNHSSEEPNWIQGRVKDGSGVTSEAADPALEVNHTSEKDKARVTAGAATHSSEYDHSSEEQVRMPRMGGGSGEISEAKQEFGQYSIICIEDSVNEYANVVPQF</sequence>
<organism evidence="2 3">
    <name type="scientific">Phtheirospermum japonicum</name>
    <dbReference type="NCBI Taxonomy" id="374723"/>
    <lineage>
        <taxon>Eukaryota</taxon>
        <taxon>Viridiplantae</taxon>
        <taxon>Streptophyta</taxon>
        <taxon>Embryophyta</taxon>
        <taxon>Tracheophyta</taxon>
        <taxon>Spermatophyta</taxon>
        <taxon>Magnoliopsida</taxon>
        <taxon>eudicotyledons</taxon>
        <taxon>Gunneridae</taxon>
        <taxon>Pentapetalae</taxon>
        <taxon>asterids</taxon>
        <taxon>lamiids</taxon>
        <taxon>Lamiales</taxon>
        <taxon>Orobanchaceae</taxon>
        <taxon>Orobanchaceae incertae sedis</taxon>
        <taxon>Phtheirospermum</taxon>
    </lineage>
</organism>
<keyword evidence="3" id="KW-1185">Reference proteome</keyword>
<evidence type="ECO:0000313" key="3">
    <source>
        <dbReference type="Proteomes" id="UP000653305"/>
    </source>
</evidence>